<evidence type="ECO:0000259" key="15">
    <source>
        <dbReference type="Pfam" id="PF07715"/>
    </source>
</evidence>
<dbReference type="GO" id="GO:0006826">
    <property type="term" value="P:iron ion transport"/>
    <property type="evidence" value="ECO:0007669"/>
    <property type="project" value="UniProtKB-KW"/>
</dbReference>
<keyword evidence="10 11" id="KW-0998">Cell outer membrane</keyword>
<comment type="similarity">
    <text evidence="11 12">Belongs to the TonB-dependent receptor family.</text>
</comment>
<keyword evidence="4" id="KW-0410">Iron transport</keyword>
<dbReference type="PANTHER" id="PTHR32552">
    <property type="entry name" value="FERRICHROME IRON RECEPTOR-RELATED"/>
    <property type="match status" value="1"/>
</dbReference>
<dbReference type="SUPFAM" id="SSF56935">
    <property type="entry name" value="Porins"/>
    <property type="match status" value="1"/>
</dbReference>
<evidence type="ECO:0000256" key="5">
    <source>
        <dbReference type="ARBA" id="ARBA00022692"/>
    </source>
</evidence>
<feature type="domain" description="TonB-dependent receptor-like beta-barrel" evidence="14">
    <location>
        <begin position="280"/>
        <end position="766"/>
    </location>
</feature>
<evidence type="ECO:0000256" key="13">
    <source>
        <dbReference type="SAM" id="MobiDB-lite"/>
    </source>
</evidence>
<dbReference type="Proteomes" id="UP000561066">
    <property type="component" value="Unassembled WGS sequence"/>
</dbReference>
<evidence type="ECO:0000256" key="1">
    <source>
        <dbReference type="ARBA" id="ARBA00004571"/>
    </source>
</evidence>
<protein>
    <submittedName>
        <fullName evidence="16">TonB-dependent receptor</fullName>
    </submittedName>
</protein>
<keyword evidence="3 11" id="KW-1134">Transmembrane beta strand</keyword>
<evidence type="ECO:0000256" key="4">
    <source>
        <dbReference type="ARBA" id="ARBA00022496"/>
    </source>
</evidence>
<keyword evidence="6" id="KW-0408">Iron</keyword>
<name>A0A7W4J560_9PROT</name>
<proteinExistence type="inferred from homology"/>
<feature type="compositionally biased region" description="Basic and acidic residues" evidence="13">
    <location>
        <begin position="72"/>
        <end position="92"/>
    </location>
</feature>
<dbReference type="InterPro" id="IPR039426">
    <property type="entry name" value="TonB-dep_rcpt-like"/>
</dbReference>
<keyword evidence="7" id="KW-0406">Ion transport</keyword>
<dbReference type="GO" id="GO:0009279">
    <property type="term" value="C:cell outer membrane"/>
    <property type="evidence" value="ECO:0007669"/>
    <property type="project" value="UniProtKB-SubCell"/>
</dbReference>
<dbReference type="PROSITE" id="PS52016">
    <property type="entry name" value="TONB_DEPENDENT_REC_3"/>
    <property type="match status" value="1"/>
</dbReference>
<keyword evidence="16" id="KW-0675">Receptor</keyword>
<comment type="caution">
    <text evidence="16">The sequence shown here is derived from an EMBL/GenBank/DDBJ whole genome shotgun (WGS) entry which is preliminary data.</text>
</comment>
<evidence type="ECO:0000256" key="7">
    <source>
        <dbReference type="ARBA" id="ARBA00023065"/>
    </source>
</evidence>
<evidence type="ECO:0000256" key="6">
    <source>
        <dbReference type="ARBA" id="ARBA00023004"/>
    </source>
</evidence>
<organism evidence="16 17">
    <name type="scientific">Gluconacetobacter johannae</name>
    <dbReference type="NCBI Taxonomy" id="112140"/>
    <lineage>
        <taxon>Bacteria</taxon>
        <taxon>Pseudomonadati</taxon>
        <taxon>Pseudomonadota</taxon>
        <taxon>Alphaproteobacteria</taxon>
        <taxon>Acetobacterales</taxon>
        <taxon>Acetobacteraceae</taxon>
        <taxon>Gluconacetobacter</taxon>
    </lineage>
</organism>
<evidence type="ECO:0000313" key="17">
    <source>
        <dbReference type="Proteomes" id="UP000561066"/>
    </source>
</evidence>
<evidence type="ECO:0000256" key="3">
    <source>
        <dbReference type="ARBA" id="ARBA00022452"/>
    </source>
</evidence>
<evidence type="ECO:0000256" key="9">
    <source>
        <dbReference type="ARBA" id="ARBA00023136"/>
    </source>
</evidence>
<evidence type="ECO:0000256" key="12">
    <source>
        <dbReference type="RuleBase" id="RU003357"/>
    </source>
</evidence>
<dbReference type="PANTHER" id="PTHR32552:SF81">
    <property type="entry name" value="TONB-DEPENDENT OUTER MEMBRANE RECEPTOR"/>
    <property type="match status" value="1"/>
</dbReference>
<keyword evidence="2 11" id="KW-0813">Transport</keyword>
<dbReference type="EMBL" id="JABEQH010000003">
    <property type="protein sequence ID" value="MBB2174879.1"/>
    <property type="molecule type" value="Genomic_DNA"/>
</dbReference>
<evidence type="ECO:0000313" key="16">
    <source>
        <dbReference type="EMBL" id="MBB2174879.1"/>
    </source>
</evidence>
<dbReference type="InterPro" id="IPR012910">
    <property type="entry name" value="Plug_dom"/>
</dbReference>
<keyword evidence="8 12" id="KW-0798">TonB box</keyword>
<sequence>MSSLYSTRLAPDVRFGSAVTRPGYLLRTTCCAALVGLVVNEGRAASSHLRPAHARPTRHANTLAVQPRGKTGHPDARPHADAIRVPAGKEETVTVSGRSGSARREDELQKTPSSASLLTAARLDRLGVQNTKQLARITPNLFIPNNMPGYSVTNYFIRGIGEVDPQGEPSVGTYIDGVYLPRNMGNMQELLDVEDMQIDRGPVIFSGHQSEGGAVRINTIVPTDRRRAIAQVGYGTYNEYQIGAAASGAIVPGKLFGSIAFGRHARGGIDHNYTVGKDTNNIDYTQARGKLRYTPNEDLDISIAFDGTVDGSTNRGVGNLLNPYIYGNYNQLFPKNNYSEVGFTGNVRYRLNRNLTIYAITGIRGYDDKGIYDNTGDYYSRVSQPLYYNDRMYSQDIHLHGDYGKVDFNVGAYFLYEDWYTQRWANNVYGPLTNNPAQIRYMPVYAVIDQLNRNWALYGEAHYHITPTLTFSAGLRFNWENHSNSETLSYLAPGPTHIATPQNQLSYILGGVPNDLAWQVAAHKSWIQLLPKGSLSWQALPRLMTYGSISQGGKSAGYDFRAQTPAATGRIQASIPYDPEIVTTYEVGVKSDPIPGRLHVNGALFWNEFDNIQLTTTDPSNGLSRRFNAGKAHSTGAEFESSYKVTRDLDIHYTASYLYTVLDRFDGTSSRIRLADGSWYNNNPYAGAPLPWAPRFQTMGSVTYRLPVHLPGTFHIGADVSFQSAVYTTSQANRQNRLPTQTYVNAMASWTSPDSRWIVQATARNLLDRRYLQGTTFVQGGGVPVYDSAFFADPQTIFVSAKFTL</sequence>
<evidence type="ECO:0000256" key="11">
    <source>
        <dbReference type="PROSITE-ProRule" id="PRU01360"/>
    </source>
</evidence>
<keyword evidence="17" id="KW-1185">Reference proteome</keyword>
<dbReference type="InterPro" id="IPR036942">
    <property type="entry name" value="Beta-barrel_TonB_sf"/>
</dbReference>
<evidence type="ECO:0000256" key="2">
    <source>
        <dbReference type="ARBA" id="ARBA00022448"/>
    </source>
</evidence>
<gene>
    <name evidence="16" type="ORF">HLH21_02925</name>
</gene>
<evidence type="ECO:0000256" key="10">
    <source>
        <dbReference type="ARBA" id="ARBA00023237"/>
    </source>
</evidence>
<dbReference type="Gene3D" id="2.40.170.20">
    <property type="entry name" value="TonB-dependent receptor, beta-barrel domain"/>
    <property type="match status" value="1"/>
</dbReference>
<accession>A0A7W4J560</accession>
<evidence type="ECO:0000259" key="14">
    <source>
        <dbReference type="Pfam" id="PF00593"/>
    </source>
</evidence>
<evidence type="ECO:0000256" key="8">
    <source>
        <dbReference type="ARBA" id="ARBA00023077"/>
    </source>
</evidence>
<keyword evidence="5 11" id="KW-0812">Transmembrane</keyword>
<dbReference type="InterPro" id="IPR000531">
    <property type="entry name" value="Beta-barrel_TonB"/>
</dbReference>
<comment type="subcellular location">
    <subcellularLocation>
        <location evidence="1 11">Cell outer membrane</location>
        <topology evidence="1 11">Multi-pass membrane protein</topology>
    </subcellularLocation>
</comment>
<keyword evidence="9 11" id="KW-0472">Membrane</keyword>
<feature type="domain" description="TonB-dependent receptor plug" evidence="15">
    <location>
        <begin position="108"/>
        <end position="202"/>
    </location>
</feature>
<reference evidence="16 17" key="1">
    <citation type="submission" date="2020-04" db="EMBL/GenBank/DDBJ databases">
        <title>Description of novel Gluconacetobacter.</title>
        <authorList>
            <person name="Sombolestani A."/>
        </authorList>
    </citation>
    <scope>NUCLEOTIDE SEQUENCE [LARGE SCALE GENOMIC DNA]</scope>
    <source>
        <strain evidence="16 17">LMG 21312</strain>
    </source>
</reference>
<dbReference type="Pfam" id="PF07715">
    <property type="entry name" value="Plug"/>
    <property type="match status" value="1"/>
</dbReference>
<feature type="region of interest" description="Disordered" evidence="13">
    <location>
        <begin position="48"/>
        <end position="113"/>
    </location>
</feature>
<dbReference type="AlphaFoldDB" id="A0A7W4J560"/>
<dbReference type="Pfam" id="PF00593">
    <property type="entry name" value="TonB_dep_Rec_b-barrel"/>
    <property type="match status" value="1"/>
</dbReference>